<sequence length="80" mass="8982">MITRAPTPVERSVVHCYWLPLKLCTLQSFACNRTPRDVSKQPFRCANAIDSREGNSPRREELAQKTQKSTTTPGVAFCSV</sequence>
<feature type="region of interest" description="Disordered" evidence="1">
    <location>
        <begin position="49"/>
        <end position="80"/>
    </location>
</feature>
<organism evidence="2 3">
    <name type="scientific">Allacma fusca</name>
    <dbReference type="NCBI Taxonomy" id="39272"/>
    <lineage>
        <taxon>Eukaryota</taxon>
        <taxon>Metazoa</taxon>
        <taxon>Ecdysozoa</taxon>
        <taxon>Arthropoda</taxon>
        <taxon>Hexapoda</taxon>
        <taxon>Collembola</taxon>
        <taxon>Symphypleona</taxon>
        <taxon>Sminthuridae</taxon>
        <taxon>Allacma</taxon>
    </lineage>
</organism>
<protein>
    <submittedName>
        <fullName evidence="2">Uncharacterized protein</fullName>
    </submittedName>
</protein>
<proteinExistence type="predicted"/>
<accession>A0A8J2PF23</accession>
<evidence type="ECO:0000313" key="2">
    <source>
        <dbReference type="EMBL" id="CAG7821307.1"/>
    </source>
</evidence>
<feature type="compositionally biased region" description="Basic and acidic residues" evidence="1">
    <location>
        <begin position="50"/>
        <end position="63"/>
    </location>
</feature>
<dbReference type="EMBL" id="CAJVCH010506659">
    <property type="protein sequence ID" value="CAG7821307.1"/>
    <property type="molecule type" value="Genomic_DNA"/>
</dbReference>
<dbReference type="Proteomes" id="UP000708208">
    <property type="component" value="Unassembled WGS sequence"/>
</dbReference>
<name>A0A8J2PF23_9HEXA</name>
<feature type="compositionally biased region" description="Polar residues" evidence="1">
    <location>
        <begin position="64"/>
        <end position="73"/>
    </location>
</feature>
<gene>
    <name evidence="2" type="ORF">AFUS01_LOCUS31654</name>
</gene>
<evidence type="ECO:0000313" key="3">
    <source>
        <dbReference type="Proteomes" id="UP000708208"/>
    </source>
</evidence>
<reference evidence="2" key="1">
    <citation type="submission" date="2021-06" db="EMBL/GenBank/DDBJ databases">
        <authorList>
            <person name="Hodson N. C."/>
            <person name="Mongue J. A."/>
            <person name="Jaron S. K."/>
        </authorList>
    </citation>
    <scope>NUCLEOTIDE SEQUENCE</scope>
</reference>
<evidence type="ECO:0000256" key="1">
    <source>
        <dbReference type="SAM" id="MobiDB-lite"/>
    </source>
</evidence>
<dbReference type="AlphaFoldDB" id="A0A8J2PF23"/>
<comment type="caution">
    <text evidence="2">The sequence shown here is derived from an EMBL/GenBank/DDBJ whole genome shotgun (WGS) entry which is preliminary data.</text>
</comment>
<keyword evidence="3" id="KW-1185">Reference proteome</keyword>